<dbReference type="STRING" id="334253.SAMN04487943_11040"/>
<dbReference type="FunFam" id="3.40.190.10:FF:000050">
    <property type="entry name" value="Sulfonate ABC transporter substrate-binding protein"/>
    <property type="match status" value="1"/>
</dbReference>
<dbReference type="InterPro" id="IPR001638">
    <property type="entry name" value="Solute-binding_3/MltF_N"/>
</dbReference>
<dbReference type="GO" id="GO:0042626">
    <property type="term" value="F:ATPase-coupled transmembrane transporter activity"/>
    <property type="evidence" value="ECO:0007669"/>
    <property type="project" value="InterPro"/>
</dbReference>
<comment type="similarity">
    <text evidence="2">Belongs to the bacterial solute-binding protein SsuA/TauA family.</text>
</comment>
<keyword evidence="5" id="KW-0564">Palmitate</keyword>
<keyword evidence="6" id="KW-0449">Lipoprotein</keyword>
<evidence type="ECO:0000256" key="4">
    <source>
        <dbReference type="ARBA" id="ARBA00022729"/>
    </source>
</evidence>
<organism evidence="10 11">
    <name type="scientific">Gracilibacillus orientalis</name>
    <dbReference type="NCBI Taxonomy" id="334253"/>
    <lineage>
        <taxon>Bacteria</taxon>
        <taxon>Bacillati</taxon>
        <taxon>Bacillota</taxon>
        <taxon>Bacilli</taxon>
        <taxon>Bacillales</taxon>
        <taxon>Bacillaceae</taxon>
        <taxon>Gracilibacillus</taxon>
    </lineage>
</organism>
<sequence length="335" mass="36911">MKKIPLIDLRSFLAIVTFGIIIILAVGCSSDSQADEGKPSEIRLDYAYYSPTSIVLKEFKWAKEVFGEEDIDVKWTLSQGSNKAIEYLNSDSVDFGSTAGAAALIAESNDVPLENVYVYSQPEWTALVTNKGSGIEKIEDLQGKKVAATLGTDPYIFLVRALDSVGMSIDDIELVNLQHADGGNALVNGDVDAWAGLDPHMAKHELESGTELFFRDINLNTYGFLNVREEFAENHPEYVEKVIELYERARQWTLDNPEEAAELLAEQAEISVDVANIQLVERTDLTNPLPGDEHVEAIAAAGNVLKNAEVLTEEDDVETLTNELINPEYAEAVIE</sequence>
<keyword evidence="4" id="KW-0732">Signal</keyword>
<accession>A0A1I4P2Y7</accession>
<dbReference type="GO" id="GO:0016020">
    <property type="term" value="C:membrane"/>
    <property type="evidence" value="ECO:0007669"/>
    <property type="project" value="InterPro"/>
</dbReference>
<dbReference type="SUPFAM" id="SSF53850">
    <property type="entry name" value="Periplasmic binding protein-like II"/>
    <property type="match status" value="1"/>
</dbReference>
<dbReference type="RefSeq" id="WP_091484781.1">
    <property type="nucleotide sequence ID" value="NZ_FOTR01000010.1"/>
</dbReference>
<dbReference type="GO" id="GO:0042597">
    <property type="term" value="C:periplasmic space"/>
    <property type="evidence" value="ECO:0007669"/>
    <property type="project" value="UniProtKB-SubCell"/>
</dbReference>
<evidence type="ECO:0000256" key="1">
    <source>
        <dbReference type="ARBA" id="ARBA00004418"/>
    </source>
</evidence>
<feature type="domain" description="Solute-binding protein family 3/N-terminal" evidence="9">
    <location>
        <begin position="41"/>
        <end position="256"/>
    </location>
</feature>
<name>A0A1I4P2Y7_9BACI</name>
<evidence type="ECO:0000259" key="9">
    <source>
        <dbReference type="SMART" id="SM00062"/>
    </source>
</evidence>
<dbReference type="OrthoDB" id="286202at2"/>
<protein>
    <recommendedName>
        <fullName evidence="8">Putative aliphatic sulfonates-binding protein</fullName>
    </recommendedName>
</protein>
<dbReference type="SMART" id="SM00062">
    <property type="entry name" value="PBPb"/>
    <property type="match status" value="1"/>
</dbReference>
<dbReference type="EMBL" id="FOTR01000010">
    <property type="protein sequence ID" value="SFM21996.1"/>
    <property type="molecule type" value="Genomic_DNA"/>
</dbReference>
<dbReference type="Gene3D" id="3.40.190.10">
    <property type="entry name" value="Periplasmic binding protein-like II"/>
    <property type="match status" value="2"/>
</dbReference>
<dbReference type="InterPro" id="IPR010067">
    <property type="entry name" value="ABC_SsuA_sub-bd"/>
</dbReference>
<dbReference type="PANTHER" id="PTHR30024">
    <property type="entry name" value="ALIPHATIC SULFONATES-BINDING PROTEIN-RELATED"/>
    <property type="match status" value="1"/>
</dbReference>
<reference evidence="11" key="1">
    <citation type="submission" date="2016-10" db="EMBL/GenBank/DDBJ databases">
        <authorList>
            <person name="Varghese N."/>
            <person name="Submissions S."/>
        </authorList>
    </citation>
    <scope>NUCLEOTIDE SEQUENCE [LARGE SCALE GENOMIC DNA]</scope>
    <source>
        <strain evidence="11">CGMCC 1.4250</strain>
    </source>
</reference>
<evidence type="ECO:0000313" key="11">
    <source>
        <dbReference type="Proteomes" id="UP000198565"/>
    </source>
</evidence>
<comment type="function">
    <text evidence="7">Part of a binding-protein-dependent transport system for aliphatic sulfonates. Putative binding protein.</text>
</comment>
<proteinExistence type="inferred from homology"/>
<evidence type="ECO:0000256" key="8">
    <source>
        <dbReference type="ARBA" id="ARBA00070228"/>
    </source>
</evidence>
<keyword evidence="11" id="KW-1185">Reference proteome</keyword>
<evidence type="ECO:0000256" key="3">
    <source>
        <dbReference type="ARBA" id="ARBA00022448"/>
    </source>
</evidence>
<evidence type="ECO:0000313" key="10">
    <source>
        <dbReference type="EMBL" id="SFM21996.1"/>
    </source>
</evidence>
<keyword evidence="3" id="KW-0813">Transport</keyword>
<gene>
    <name evidence="10" type="ORF">SAMN04487943_11040</name>
</gene>
<dbReference type="AlphaFoldDB" id="A0A1I4P2Y7"/>
<evidence type="ECO:0000256" key="2">
    <source>
        <dbReference type="ARBA" id="ARBA00010742"/>
    </source>
</evidence>
<dbReference type="NCBIfam" id="TIGR01728">
    <property type="entry name" value="SsuA_fam"/>
    <property type="match status" value="1"/>
</dbReference>
<evidence type="ECO:0000256" key="7">
    <source>
        <dbReference type="ARBA" id="ARBA00055538"/>
    </source>
</evidence>
<dbReference type="PANTHER" id="PTHR30024:SF21">
    <property type="entry name" value="ABC TRANSPORTER SUBSTRATE-BINDING PROTEIN"/>
    <property type="match status" value="1"/>
</dbReference>
<comment type="subcellular location">
    <subcellularLocation>
        <location evidence="1">Periplasm</location>
    </subcellularLocation>
</comment>
<evidence type="ECO:0000256" key="5">
    <source>
        <dbReference type="ARBA" id="ARBA00023139"/>
    </source>
</evidence>
<dbReference type="PROSITE" id="PS51257">
    <property type="entry name" value="PROKAR_LIPOPROTEIN"/>
    <property type="match status" value="1"/>
</dbReference>
<dbReference type="Proteomes" id="UP000198565">
    <property type="component" value="Unassembled WGS sequence"/>
</dbReference>
<evidence type="ECO:0000256" key="6">
    <source>
        <dbReference type="ARBA" id="ARBA00023288"/>
    </source>
</evidence>
<dbReference type="InterPro" id="IPR015168">
    <property type="entry name" value="SsuA/THI5"/>
</dbReference>
<dbReference type="Pfam" id="PF09084">
    <property type="entry name" value="NMT1"/>
    <property type="match status" value="1"/>
</dbReference>